<dbReference type="EMBL" id="CAKOFQ010007165">
    <property type="protein sequence ID" value="CAH1993161.1"/>
    <property type="molecule type" value="Genomic_DNA"/>
</dbReference>
<comment type="caution">
    <text evidence="1">The sequence shown here is derived from an EMBL/GenBank/DDBJ whole genome shotgun (WGS) entry which is preliminary data.</text>
</comment>
<dbReference type="Proteomes" id="UP001152888">
    <property type="component" value="Unassembled WGS sequence"/>
</dbReference>
<protein>
    <submittedName>
        <fullName evidence="1">Uncharacterized protein</fullName>
    </submittedName>
</protein>
<name>A0A9P0LKR1_ACAOB</name>
<dbReference type="OrthoDB" id="2668416at2759"/>
<sequence length="81" mass="9526">MSKQSLSEIIPETCDVIYRVLKKDFLKFPKSEQEWLQIAADFEKKNGNFRIVWIVLMASISELFLPREADHITLTTKRRIA</sequence>
<reference evidence="1" key="1">
    <citation type="submission" date="2022-03" db="EMBL/GenBank/DDBJ databases">
        <authorList>
            <person name="Sayadi A."/>
        </authorList>
    </citation>
    <scope>NUCLEOTIDE SEQUENCE</scope>
</reference>
<gene>
    <name evidence="1" type="ORF">ACAOBT_LOCUS21344</name>
</gene>
<keyword evidence="2" id="KW-1185">Reference proteome</keyword>
<dbReference type="AlphaFoldDB" id="A0A9P0LKR1"/>
<organism evidence="1 2">
    <name type="scientific">Acanthoscelides obtectus</name>
    <name type="common">Bean weevil</name>
    <name type="synonym">Bruchus obtectus</name>
    <dbReference type="NCBI Taxonomy" id="200917"/>
    <lineage>
        <taxon>Eukaryota</taxon>
        <taxon>Metazoa</taxon>
        <taxon>Ecdysozoa</taxon>
        <taxon>Arthropoda</taxon>
        <taxon>Hexapoda</taxon>
        <taxon>Insecta</taxon>
        <taxon>Pterygota</taxon>
        <taxon>Neoptera</taxon>
        <taxon>Endopterygota</taxon>
        <taxon>Coleoptera</taxon>
        <taxon>Polyphaga</taxon>
        <taxon>Cucujiformia</taxon>
        <taxon>Chrysomeloidea</taxon>
        <taxon>Chrysomelidae</taxon>
        <taxon>Bruchinae</taxon>
        <taxon>Bruchini</taxon>
        <taxon>Acanthoscelides</taxon>
    </lineage>
</organism>
<accession>A0A9P0LKR1</accession>
<proteinExistence type="predicted"/>
<evidence type="ECO:0000313" key="1">
    <source>
        <dbReference type="EMBL" id="CAH1993161.1"/>
    </source>
</evidence>
<evidence type="ECO:0000313" key="2">
    <source>
        <dbReference type="Proteomes" id="UP001152888"/>
    </source>
</evidence>